<gene>
    <name evidence="2" type="ORF">ElP_23890</name>
</gene>
<dbReference type="SUPFAM" id="SSF50891">
    <property type="entry name" value="Cyclophilin-like"/>
    <property type="match status" value="1"/>
</dbReference>
<dbReference type="Gene3D" id="2.40.100.20">
    <property type="match status" value="1"/>
</dbReference>
<dbReference type="OrthoDB" id="9801466at2"/>
<keyword evidence="3" id="KW-1185">Reference proteome</keyword>
<dbReference type="Proteomes" id="UP000317835">
    <property type="component" value="Chromosome"/>
</dbReference>
<evidence type="ECO:0000313" key="3">
    <source>
        <dbReference type="Proteomes" id="UP000317835"/>
    </source>
</evidence>
<evidence type="ECO:0000259" key="1">
    <source>
        <dbReference type="Pfam" id="PF18050"/>
    </source>
</evidence>
<dbReference type="InterPro" id="IPR029000">
    <property type="entry name" value="Cyclophilin-like_dom_sf"/>
</dbReference>
<name>A0A518H0Z3_9BACT</name>
<evidence type="ECO:0000313" key="2">
    <source>
        <dbReference type="EMBL" id="QDV34500.1"/>
    </source>
</evidence>
<proteinExistence type="predicted"/>
<dbReference type="Pfam" id="PF18050">
    <property type="entry name" value="Cyclophil_like2"/>
    <property type="match status" value="1"/>
</dbReference>
<protein>
    <recommendedName>
        <fullName evidence="1">Cyclophilin-like domain-containing protein</fullName>
    </recommendedName>
</protein>
<reference evidence="2 3" key="1">
    <citation type="submission" date="2019-02" db="EMBL/GenBank/DDBJ databases">
        <title>Deep-cultivation of Planctomycetes and their phenomic and genomic characterization uncovers novel biology.</title>
        <authorList>
            <person name="Wiegand S."/>
            <person name="Jogler M."/>
            <person name="Boedeker C."/>
            <person name="Pinto D."/>
            <person name="Vollmers J."/>
            <person name="Rivas-Marin E."/>
            <person name="Kohn T."/>
            <person name="Peeters S.H."/>
            <person name="Heuer A."/>
            <person name="Rast P."/>
            <person name="Oberbeckmann S."/>
            <person name="Bunk B."/>
            <person name="Jeske O."/>
            <person name="Meyerdierks A."/>
            <person name="Storesund J.E."/>
            <person name="Kallscheuer N."/>
            <person name="Luecker S."/>
            <person name="Lage O.M."/>
            <person name="Pohl T."/>
            <person name="Merkel B.J."/>
            <person name="Hornburger P."/>
            <person name="Mueller R.-W."/>
            <person name="Bruemmer F."/>
            <person name="Labrenz M."/>
            <person name="Spormann A.M."/>
            <person name="Op den Camp H."/>
            <person name="Overmann J."/>
            <person name="Amann R."/>
            <person name="Jetten M.S.M."/>
            <person name="Mascher T."/>
            <person name="Medema M.H."/>
            <person name="Devos D.P."/>
            <person name="Kaster A.-K."/>
            <person name="Ovreas L."/>
            <person name="Rohde M."/>
            <person name="Galperin M.Y."/>
            <person name="Jogler C."/>
        </authorList>
    </citation>
    <scope>NUCLEOTIDE SEQUENCE [LARGE SCALE GENOMIC DNA]</scope>
    <source>
        <strain evidence="2 3">ElP</strain>
    </source>
</reference>
<dbReference type="InterPro" id="IPR041183">
    <property type="entry name" value="Cyclophilin-like"/>
</dbReference>
<dbReference type="EMBL" id="CP036426">
    <property type="protein sequence ID" value="QDV34500.1"/>
    <property type="molecule type" value="Genomic_DNA"/>
</dbReference>
<sequence>MNITIGTKTFKATLNDNAATAKLRDLLPLTLDMAELNGNEKHARLSTPLPTDATDPGTIRNGDLMLWGSDTLVVFYKGFKTSYSYTRLGRIDDPEGLAAAVGSGSVKVTFELE</sequence>
<organism evidence="2 3">
    <name type="scientific">Tautonia plasticadhaerens</name>
    <dbReference type="NCBI Taxonomy" id="2527974"/>
    <lineage>
        <taxon>Bacteria</taxon>
        <taxon>Pseudomonadati</taxon>
        <taxon>Planctomycetota</taxon>
        <taxon>Planctomycetia</taxon>
        <taxon>Isosphaerales</taxon>
        <taxon>Isosphaeraceae</taxon>
        <taxon>Tautonia</taxon>
    </lineage>
</organism>
<dbReference type="AlphaFoldDB" id="A0A518H0Z3"/>
<accession>A0A518H0Z3</accession>
<dbReference type="KEGG" id="tpla:ElP_23890"/>
<dbReference type="RefSeq" id="WP_145269429.1">
    <property type="nucleotide sequence ID" value="NZ_CP036426.1"/>
</dbReference>
<feature type="domain" description="Cyclophilin-like" evidence="1">
    <location>
        <begin position="3"/>
        <end position="111"/>
    </location>
</feature>